<dbReference type="EMBL" id="AAUX01000001">
    <property type="protein sequence ID" value="EAV46444.1"/>
    <property type="molecule type" value="Genomic_DNA"/>
</dbReference>
<name>A0P4I4_9PROT</name>
<keyword evidence="1" id="KW-0732">Signal</keyword>
<protein>
    <submittedName>
        <fullName evidence="2">Toluene tolerance</fullName>
    </submittedName>
</protein>
<comment type="caution">
    <text evidence="2">The sequence shown here is derived from an EMBL/GenBank/DDBJ whole genome shotgun (WGS) entry which is preliminary data.</text>
</comment>
<gene>
    <name evidence="2" type="ORF">MB2181_00185</name>
</gene>
<dbReference type="PANTHER" id="PTHR36573">
    <property type="entry name" value="INTERMEMBRANE PHOSPHOLIPID TRANSPORT SYSTEM BINDING PROTEIN MLAC"/>
    <property type="match status" value="1"/>
</dbReference>
<dbReference type="InterPro" id="IPR008869">
    <property type="entry name" value="MlaC/ttg2D"/>
</dbReference>
<evidence type="ECO:0000313" key="3">
    <source>
        <dbReference type="Proteomes" id="UP000054262"/>
    </source>
</evidence>
<feature type="signal peptide" evidence="1">
    <location>
        <begin position="1"/>
        <end position="20"/>
    </location>
</feature>
<reference evidence="2 3" key="1">
    <citation type="submission" date="2006-11" db="EMBL/GenBank/DDBJ databases">
        <authorList>
            <person name="Giovannoni S."/>
            <person name="Vergin K."/>
            <person name="Ferriera S."/>
            <person name="Johnson J."/>
            <person name="Kravitz S."/>
            <person name="Beeson K."/>
            <person name="Sutton G."/>
            <person name="Rogers Y.-H."/>
            <person name="Friedman R."/>
            <person name="Frazier M."/>
            <person name="Venter J.C."/>
        </authorList>
    </citation>
    <scope>NUCLEOTIDE SEQUENCE [LARGE SCALE GENOMIC DNA]</scope>
    <source>
        <strain evidence="2 3">HTCC2181</strain>
    </source>
</reference>
<sequence length="200" mass="22759">MLKNIIFLCVLSFASANVFANIGPDELVRKTADDVISTIKQDKDIQAGDTSKIYKLAEEKILPNFDFERISRLVLGKAWRKATDKQKTEFKYEFKNLLLRTYAVALSKYKDQKIEYKPLRMKPTDEIVTVKTEIIQSGGQPIDVDYALAKQDDGWLVIDIIIEGVSLVTNYRSQFASEIKKNGMDSLIIELAKKNKTNDS</sequence>
<evidence type="ECO:0000256" key="1">
    <source>
        <dbReference type="SAM" id="SignalP"/>
    </source>
</evidence>
<dbReference type="Gene3D" id="3.10.450.50">
    <property type="match status" value="1"/>
</dbReference>
<evidence type="ECO:0000313" key="2">
    <source>
        <dbReference type="EMBL" id="EAV46444.1"/>
    </source>
</evidence>
<dbReference type="PIRSF" id="PIRSF004649">
    <property type="entry name" value="MlaC"/>
    <property type="match status" value="1"/>
</dbReference>
<feature type="chain" id="PRO_5002628329" evidence="1">
    <location>
        <begin position="21"/>
        <end position="200"/>
    </location>
</feature>
<dbReference type="Pfam" id="PF05494">
    <property type="entry name" value="MlaC"/>
    <property type="match status" value="1"/>
</dbReference>
<dbReference type="AlphaFoldDB" id="A0P4I4"/>
<dbReference type="Gene3D" id="1.10.10.640">
    <property type="entry name" value="phospholipid-binding protein"/>
    <property type="match status" value="1"/>
</dbReference>
<organism evidence="2 3">
    <name type="scientific">Methylophilales bacterium HTCC2181</name>
    <dbReference type="NCBI Taxonomy" id="383631"/>
    <lineage>
        <taxon>Bacteria</taxon>
        <taxon>Pseudomonadati</taxon>
        <taxon>Pseudomonadota</taxon>
        <taxon>Betaproteobacteria</taxon>
        <taxon>Nitrosomonadales</taxon>
        <taxon>OM43 clade</taxon>
    </lineage>
</organism>
<proteinExistence type="predicted"/>
<dbReference type="PANTHER" id="PTHR36573:SF1">
    <property type="entry name" value="INTERMEMBRANE PHOSPHOLIPID TRANSPORT SYSTEM BINDING PROTEIN MLAC"/>
    <property type="match status" value="1"/>
</dbReference>
<dbReference type="Proteomes" id="UP000054262">
    <property type="component" value="Unassembled WGS sequence"/>
</dbReference>
<keyword evidence="3" id="KW-1185">Reference proteome</keyword>
<dbReference type="OrthoDB" id="9798905at2"/>
<accession>A0P4I4</accession>